<feature type="transmembrane region" description="Helical" evidence="1">
    <location>
        <begin position="79"/>
        <end position="98"/>
    </location>
</feature>
<comment type="caution">
    <text evidence="2">The sequence shown here is derived from an EMBL/GenBank/DDBJ whole genome shotgun (WGS) entry which is preliminary data.</text>
</comment>
<name>A0A1Y5FDG2_9BACT</name>
<feature type="transmembrane region" description="Helical" evidence="1">
    <location>
        <begin position="6"/>
        <end position="29"/>
    </location>
</feature>
<dbReference type="Proteomes" id="UP000196531">
    <property type="component" value="Unassembled WGS sequence"/>
</dbReference>
<proteinExistence type="predicted"/>
<dbReference type="Pfam" id="PF11158">
    <property type="entry name" value="DUF2938"/>
    <property type="match status" value="1"/>
</dbReference>
<reference evidence="3" key="1">
    <citation type="journal article" date="2017" name="Proc. Natl. Acad. Sci. U.S.A.">
        <title>Simulation of Deepwater Horizon oil plume reveals substrate specialization within a complex community of hydrocarbon-degraders.</title>
        <authorList>
            <person name="Hu P."/>
            <person name="Dubinsky E.A."/>
            <person name="Probst A.J."/>
            <person name="Wang J."/>
            <person name="Sieber C.M.K."/>
            <person name="Tom L.M."/>
            <person name="Gardinali P."/>
            <person name="Banfield J.F."/>
            <person name="Atlas R.M."/>
            <person name="Andersen G.L."/>
        </authorList>
    </citation>
    <scope>NUCLEOTIDE SEQUENCE [LARGE SCALE GENOMIC DNA]</scope>
</reference>
<accession>A0A1Y5FDG2</accession>
<evidence type="ECO:0000256" key="1">
    <source>
        <dbReference type="SAM" id="Phobius"/>
    </source>
</evidence>
<organism evidence="2 3">
    <name type="scientific">Halobacteriovorax marinus</name>
    <dbReference type="NCBI Taxonomy" id="97084"/>
    <lineage>
        <taxon>Bacteria</taxon>
        <taxon>Pseudomonadati</taxon>
        <taxon>Bdellovibrionota</taxon>
        <taxon>Bacteriovoracia</taxon>
        <taxon>Bacteriovoracales</taxon>
        <taxon>Halobacteriovoraceae</taxon>
        <taxon>Halobacteriovorax</taxon>
    </lineage>
</organism>
<protein>
    <recommendedName>
        <fullName evidence="4">DUF2938 domain-containing protein</fullName>
    </recommendedName>
</protein>
<sequence>MSIGTIEIIIEVIFIGVGATLFMDLWSLVLRKIFNIKGLNYEMVGRWIGHLPKGKFRHQRIDQANKVIGEKFIGWSSHYIIGIIFSALLISLWGVEWISSPSLIPALIIGISTVLAPFLILQPALGAGVFAKNTPKPNIARLKSIMAHTSYGLGLYLSGRLLSVIV</sequence>
<evidence type="ECO:0000313" key="3">
    <source>
        <dbReference type="Proteomes" id="UP000196531"/>
    </source>
</evidence>
<dbReference type="EMBL" id="MAAO01000006">
    <property type="protein sequence ID" value="OUR96910.1"/>
    <property type="molecule type" value="Genomic_DNA"/>
</dbReference>
<keyword evidence="1" id="KW-0812">Transmembrane</keyword>
<evidence type="ECO:0008006" key="4">
    <source>
        <dbReference type="Google" id="ProtNLM"/>
    </source>
</evidence>
<evidence type="ECO:0000313" key="2">
    <source>
        <dbReference type="EMBL" id="OUR96910.1"/>
    </source>
</evidence>
<keyword evidence="1" id="KW-0472">Membrane</keyword>
<gene>
    <name evidence="2" type="ORF">A9Q84_11280</name>
</gene>
<dbReference type="AlphaFoldDB" id="A0A1Y5FDG2"/>
<keyword evidence="1" id="KW-1133">Transmembrane helix</keyword>
<feature type="transmembrane region" description="Helical" evidence="1">
    <location>
        <begin position="104"/>
        <end position="131"/>
    </location>
</feature>
<dbReference type="InterPro" id="IPR021329">
    <property type="entry name" value="DUF2938"/>
</dbReference>